<protein>
    <submittedName>
        <fullName evidence="2">Cyclase</fullName>
    </submittedName>
</protein>
<dbReference type="Proteomes" id="UP000578686">
    <property type="component" value="Unassembled WGS sequence"/>
</dbReference>
<sequence length="177" mass="19163">MRSVSVTLRIAEQDAEQAFDRVSAFSRYPELTDVIRSVETRQVSPSEEISDWEVYFRNGVLCWSESDLFDRDTLTITFEQVDGDFAEFRGTWRMAADGPHCLVVFAAEFDFGIPSLAGILDPVAQRVFKETIARVVIGLFAGGAEVVGDEAVARAVADARAVAEARAAAAAGAPGAL</sequence>
<dbReference type="InterPro" id="IPR023393">
    <property type="entry name" value="START-like_dom_sf"/>
</dbReference>
<dbReference type="Gene3D" id="3.30.530.20">
    <property type="match status" value="1"/>
</dbReference>
<comment type="caution">
    <text evidence="2">The sequence shown here is derived from an EMBL/GenBank/DDBJ whole genome shotgun (WGS) entry which is preliminary data.</text>
</comment>
<proteinExistence type="predicted"/>
<accession>A0A7X6I0G5</accession>
<evidence type="ECO:0000313" key="3">
    <source>
        <dbReference type="Proteomes" id="UP000578686"/>
    </source>
</evidence>
<dbReference type="AlphaFoldDB" id="A0A7X6I0G5"/>
<dbReference type="InterPro" id="IPR005031">
    <property type="entry name" value="COQ10_START"/>
</dbReference>
<reference evidence="2 3" key="1">
    <citation type="submission" date="2020-03" db="EMBL/GenBank/DDBJ databases">
        <title>Draft genome of Streptomyces sp. ventii, isolated from the Axial Seamount in the Pacific Ocean, and resequencing of the two type strains Streptomyces lonarensis strain NCL 716 and Streptomyces bohaiensis strain 11A07.</title>
        <authorList>
            <person name="Loughran R.M."/>
            <person name="Pfannmuller K.M."/>
            <person name="Wasson B.J."/>
            <person name="Deadmond M.C."/>
            <person name="Paddock B.E."/>
            <person name="Koyack M.J."/>
            <person name="Gallegos D.A."/>
            <person name="Mitchell E.A."/>
            <person name="Ushijima B."/>
            <person name="Saw J.H."/>
            <person name="Mcphail K.L."/>
            <person name="Videau P."/>
        </authorList>
    </citation>
    <scope>NUCLEOTIDE SEQUENCE [LARGE SCALE GENOMIC DNA]</scope>
    <source>
        <strain evidence="2 3">NCL716</strain>
    </source>
</reference>
<evidence type="ECO:0000313" key="2">
    <source>
        <dbReference type="EMBL" id="NJQ07470.1"/>
    </source>
</evidence>
<dbReference type="SUPFAM" id="SSF55961">
    <property type="entry name" value="Bet v1-like"/>
    <property type="match status" value="1"/>
</dbReference>
<dbReference type="Pfam" id="PF03364">
    <property type="entry name" value="Polyketide_cyc"/>
    <property type="match status" value="1"/>
</dbReference>
<name>A0A7X6I0G5_9ACTN</name>
<feature type="domain" description="Coenzyme Q-binding protein COQ10 START" evidence="1">
    <location>
        <begin position="14"/>
        <end position="134"/>
    </location>
</feature>
<keyword evidence="3" id="KW-1185">Reference proteome</keyword>
<organism evidence="2 3">
    <name type="scientific">Streptomyces lonarensis</name>
    <dbReference type="NCBI Taxonomy" id="700599"/>
    <lineage>
        <taxon>Bacteria</taxon>
        <taxon>Bacillati</taxon>
        <taxon>Actinomycetota</taxon>
        <taxon>Actinomycetes</taxon>
        <taxon>Kitasatosporales</taxon>
        <taxon>Streptomycetaceae</taxon>
        <taxon>Streptomyces</taxon>
    </lineage>
</organism>
<evidence type="ECO:0000259" key="1">
    <source>
        <dbReference type="Pfam" id="PF03364"/>
    </source>
</evidence>
<dbReference type="EMBL" id="JAAVJD010000163">
    <property type="protein sequence ID" value="NJQ07470.1"/>
    <property type="molecule type" value="Genomic_DNA"/>
</dbReference>
<gene>
    <name evidence="2" type="ORF">HCN56_18240</name>
</gene>
<dbReference type="RefSeq" id="WP_167972492.1">
    <property type="nucleotide sequence ID" value="NZ_BHZG01000058.1"/>
</dbReference>